<name>A0A2P5HF67_DIAHE</name>
<dbReference type="OrthoDB" id="5223347at2759"/>
<comment type="caution">
    <text evidence="2">The sequence shown here is derived from an EMBL/GenBank/DDBJ whole genome shotgun (WGS) entry which is preliminary data.</text>
</comment>
<gene>
    <name evidence="2" type="ORF">DHEL01_v212701</name>
</gene>
<dbReference type="InParanoid" id="A0A2P5HF67"/>
<proteinExistence type="predicted"/>
<evidence type="ECO:0000313" key="3">
    <source>
        <dbReference type="Proteomes" id="UP000094444"/>
    </source>
</evidence>
<evidence type="ECO:0000256" key="1">
    <source>
        <dbReference type="SAM" id="MobiDB-lite"/>
    </source>
</evidence>
<reference evidence="2" key="1">
    <citation type="submission" date="2017-09" db="EMBL/GenBank/DDBJ databases">
        <title>Polyketide synthases of a Diaporthe helianthi virulent isolate.</title>
        <authorList>
            <person name="Baroncelli R."/>
        </authorList>
    </citation>
    <scope>NUCLEOTIDE SEQUENCE [LARGE SCALE GENOMIC DNA]</scope>
    <source>
        <strain evidence="2">7/96</strain>
    </source>
</reference>
<organism evidence="2 3">
    <name type="scientific">Diaporthe helianthi</name>
    <dbReference type="NCBI Taxonomy" id="158607"/>
    <lineage>
        <taxon>Eukaryota</taxon>
        <taxon>Fungi</taxon>
        <taxon>Dikarya</taxon>
        <taxon>Ascomycota</taxon>
        <taxon>Pezizomycotina</taxon>
        <taxon>Sordariomycetes</taxon>
        <taxon>Sordariomycetidae</taxon>
        <taxon>Diaporthales</taxon>
        <taxon>Diaporthaceae</taxon>
        <taxon>Diaporthe</taxon>
    </lineage>
</organism>
<feature type="compositionally biased region" description="Low complexity" evidence="1">
    <location>
        <begin position="8"/>
        <end position="22"/>
    </location>
</feature>
<feature type="region of interest" description="Disordered" evidence="1">
    <location>
        <begin position="1"/>
        <end position="22"/>
    </location>
</feature>
<evidence type="ECO:0000313" key="2">
    <source>
        <dbReference type="EMBL" id="POS68906.1"/>
    </source>
</evidence>
<protein>
    <submittedName>
        <fullName evidence="2">Uncharacterized protein</fullName>
    </submittedName>
</protein>
<dbReference type="AlphaFoldDB" id="A0A2P5HF67"/>
<accession>A0A2P5HF67</accession>
<keyword evidence="3" id="KW-1185">Reference proteome</keyword>
<sequence length="216" mass="23672">MSNNSSPKSVKSIKSAGSSGSAASVLSIRSDISALSADSFRAQNELESSMIKILDEQNIFAVRKLVSHNAKNIDPATAPQKPVKFADGGSEKLQSDWAAYKAEVEKIKPCKKAYVEFRKSMKGKNDPELHRQCIKLAQTWCAQGVKAGKMRINFLKVHEAELLVHFTIKYTKDHITQAEENLKSANKACQEVVIQEHKLAETCKRLAAAEAQAGSA</sequence>
<dbReference type="Proteomes" id="UP000094444">
    <property type="component" value="Unassembled WGS sequence"/>
</dbReference>
<dbReference type="EMBL" id="MAVT02002936">
    <property type="protein sequence ID" value="POS68906.1"/>
    <property type="molecule type" value="Genomic_DNA"/>
</dbReference>